<keyword evidence="1" id="KW-0548">Nucleotidyltransferase</keyword>
<evidence type="ECO:0000313" key="2">
    <source>
        <dbReference type="Proteomes" id="UP000325315"/>
    </source>
</evidence>
<dbReference type="InterPro" id="IPR052343">
    <property type="entry name" value="Retrotransposon-Effector_Assoc"/>
</dbReference>
<dbReference type="Proteomes" id="UP000325315">
    <property type="component" value="Unassembled WGS sequence"/>
</dbReference>
<keyword evidence="2" id="KW-1185">Reference proteome</keyword>
<evidence type="ECO:0000313" key="1">
    <source>
        <dbReference type="EMBL" id="KAA3487251.1"/>
    </source>
</evidence>
<proteinExistence type="predicted"/>
<dbReference type="GO" id="GO:0003964">
    <property type="term" value="F:RNA-directed DNA polymerase activity"/>
    <property type="evidence" value="ECO:0007669"/>
    <property type="project" value="UniProtKB-KW"/>
</dbReference>
<protein>
    <submittedName>
        <fullName evidence="1">Reverse transcriptase</fullName>
    </submittedName>
</protein>
<dbReference type="PANTHER" id="PTHR46890:SF48">
    <property type="entry name" value="RNA-DIRECTED DNA POLYMERASE"/>
    <property type="match status" value="1"/>
</dbReference>
<keyword evidence="1" id="KW-0808">Transferase</keyword>
<reference evidence="2" key="1">
    <citation type="journal article" date="2019" name="Plant Biotechnol. J.">
        <title>Genome sequencing of the Australian wild diploid species Gossypium australe highlights disease resistance and delayed gland morphogenesis.</title>
        <authorList>
            <person name="Cai Y."/>
            <person name="Cai X."/>
            <person name="Wang Q."/>
            <person name="Wang P."/>
            <person name="Zhang Y."/>
            <person name="Cai C."/>
            <person name="Xu Y."/>
            <person name="Wang K."/>
            <person name="Zhou Z."/>
            <person name="Wang C."/>
            <person name="Geng S."/>
            <person name="Li B."/>
            <person name="Dong Q."/>
            <person name="Hou Y."/>
            <person name="Wang H."/>
            <person name="Ai P."/>
            <person name="Liu Z."/>
            <person name="Yi F."/>
            <person name="Sun M."/>
            <person name="An G."/>
            <person name="Cheng J."/>
            <person name="Zhang Y."/>
            <person name="Shi Q."/>
            <person name="Xie Y."/>
            <person name="Shi X."/>
            <person name="Chang Y."/>
            <person name="Huang F."/>
            <person name="Chen Y."/>
            <person name="Hong S."/>
            <person name="Mi L."/>
            <person name="Sun Q."/>
            <person name="Zhang L."/>
            <person name="Zhou B."/>
            <person name="Peng R."/>
            <person name="Zhang X."/>
            <person name="Liu F."/>
        </authorList>
    </citation>
    <scope>NUCLEOTIDE SEQUENCE [LARGE SCALE GENOMIC DNA]</scope>
    <source>
        <strain evidence="2">cv. PA1801</strain>
    </source>
</reference>
<gene>
    <name evidence="1" type="ORF">EPI10_031089</name>
</gene>
<sequence>MEGGMLDSGINKKLLVLISKTIGVESLNQFCPINLCTILYKIITKNMVNRRNISNNIINAQEAVRTMNTTKSFMERNNHGTFLSNKGEKGDPLSLYLFVLGMKRLEHLIDRAVDNND</sequence>
<accession>A0A5B6WZ31</accession>
<dbReference type="PANTHER" id="PTHR46890">
    <property type="entry name" value="NON-LTR RETROLELEMENT REVERSE TRANSCRIPTASE-LIKE PROTEIN-RELATED"/>
    <property type="match status" value="1"/>
</dbReference>
<comment type="caution">
    <text evidence="1">The sequence shown here is derived from an EMBL/GenBank/DDBJ whole genome shotgun (WGS) entry which is preliminary data.</text>
</comment>
<organism evidence="1 2">
    <name type="scientific">Gossypium australe</name>
    <dbReference type="NCBI Taxonomy" id="47621"/>
    <lineage>
        <taxon>Eukaryota</taxon>
        <taxon>Viridiplantae</taxon>
        <taxon>Streptophyta</taxon>
        <taxon>Embryophyta</taxon>
        <taxon>Tracheophyta</taxon>
        <taxon>Spermatophyta</taxon>
        <taxon>Magnoliopsida</taxon>
        <taxon>eudicotyledons</taxon>
        <taxon>Gunneridae</taxon>
        <taxon>Pentapetalae</taxon>
        <taxon>rosids</taxon>
        <taxon>malvids</taxon>
        <taxon>Malvales</taxon>
        <taxon>Malvaceae</taxon>
        <taxon>Malvoideae</taxon>
        <taxon>Gossypium</taxon>
    </lineage>
</organism>
<keyword evidence="1" id="KW-0695">RNA-directed DNA polymerase</keyword>
<dbReference type="EMBL" id="SMMG02000001">
    <property type="protein sequence ID" value="KAA3487251.1"/>
    <property type="molecule type" value="Genomic_DNA"/>
</dbReference>
<dbReference type="OrthoDB" id="10577099at2759"/>
<dbReference type="AlphaFoldDB" id="A0A5B6WZ31"/>
<name>A0A5B6WZ31_9ROSI</name>